<dbReference type="PANTHER" id="PTHR11142">
    <property type="entry name" value="PSEUDOURIDYLATE SYNTHASE"/>
    <property type="match status" value="1"/>
</dbReference>
<evidence type="ECO:0000256" key="2">
    <source>
        <dbReference type="ARBA" id="ARBA00022694"/>
    </source>
</evidence>
<dbReference type="Gene3D" id="3.30.70.580">
    <property type="entry name" value="Pseudouridine synthase I, catalytic domain, N-terminal subdomain"/>
    <property type="match status" value="1"/>
</dbReference>
<protein>
    <submittedName>
        <fullName evidence="5">Pseudouridylate synthase</fullName>
    </submittedName>
</protein>
<gene>
    <name evidence="5" type="ORF">TPC1_10031</name>
</gene>
<evidence type="ECO:0000256" key="1">
    <source>
        <dbReference type="ARBA" id="ARBA00009375"/>
    </source>
</evidence>
<name>A0A146KIU1_9EUKA</name>
<dbReference type="InterPro" id="IPR001406">
    <property type="entry name" value="PsdUridine_synth_TruA"/>
</dbReference>
<proteinExistence type="inferred from homology"/>
<organism evidence="5">
    <name type="scientific">Trepomonas sp. PC1</name>
    <dbReference type="NCBI Taxonomy" id="1076344"/>
    <lineage>
        <taxon>Eukaryota</taxon>
        <taxon>Metamonada</taxon>
        <taxon>Diplomonadida</taxon>
        <taxon>Hexamitidae</taxon>
        <taxon>Hexamitinae</taxon>
        <taxon>Trepomonas</taxon>
    </lineage>
</organism>
<evidence type="ECO:0000256" key="3">
    <source>
        <dbReference type="ARBA" id="ARBA00023235"/>
    </source>
</evidence>
<feature type="non-terminal residue" evidence="5">
    <location>
        <position position="1"/>
    </location>
</feature>
<dbReference type="GO" id="GO:1990481">
    <property type="term" value="P:mRNA pseudouridine synthesis"/>
    <property type="evidence" value="ECO:0007669"/>
    <property type="project" value="TreeGrafter"/>
</dbReference>
<dbReference type="GO" id="GO:0009982">
    <property type="term" value="F:pseudouridine synthase activity"/>
    <property type="evidence" value="ECO:0007669"/>
    <property type="project" value="InterPro"/>
</dbReference>
<keyword evidence="2" id="KW-0819">tRNA processing</keyword>
<evidence type="ECO:0000313" key="5">
    <source>
        <dbReference type="EMBL" id="JAP96582.1"/>
    </source>
</evidence>
<dbReference type="GO" id="GO:0005634">
    <property type="term" value="C:nucleus"/>
    <property type="evidence" value="ECO:0007669"/>
    <property type="project" value="TreeGrafter"/>
</dbReference>
<keyword evidence="3" id="KW-0413">Isomerase</keyword>
<evidence type="ECO:0000256" key="4">
    <source>
        <dbReference type="ARBA" id="ARBA00036943"/>
    </source>
</evidence>
<accession>A0A146KIU1</accession>
<sequence length="171" mass="19804">TTQEIVLQKVGQEVHERKKKKVHVIVACGYVGTNYNGSQMQNGKNALVARTIEGEIASALIKLGYCPENEIKQLDFERSSRTDSKVSAAMTIFTFWVNNYETLDAELNQVLPEDIRIFGVQRTTPRFNCRAMCTSRRYIYVMPLNMCKYQSKYLEKQLDFNKFLEEQKENV</sequence>
<dbReference type="PANTHER" id="PTHR11142:SF4">
    <property type="entry name" value="PSEUDOURIDYLATE SYNTHASE 1 HOMOLOG"/>
    <property type="match status" value="1"/>
</dbReference>
<dbReference type="AlphaFoldDB" id="A0A146KIU1"/>
<dbReference type="FunFam" id="3.30.70.580:FF:000002">
    <property type="entry name" value="tRNA pseudouridine synthase"/>
    <property type="match status" value="1"/>
</dbReference>
<reference evidence="5" key="1">
    <citation type="submission" date="2015-07" db="EMBL/GenBank/DDBJ databases">
        <title>Adaptation to a free-living lifestyle via gene acquisitions in the diplomonad Trepomonas sp. PC1.</title>
        <authorList>
            <person name="Xu F."/>
            <person name="Jerlstrom-Hultqvist J."/>
            <person name="Kolisko M."/>
            <person name="Simpson A.G.B."/>
            <person name="Roger A.J."/>
            <person name="Svard S.G."/>
            <person name="Andersson J.O."/>
        </authorList>
    </citation>
    <scope>NUCLEOTIDE SEQUENCE</scope>
    <source>
        <strain evidence="5">PC1</strain>
    </source>
</reference>
<comment type="catalytic activity">
    <reaction evidence="4">
        <text>a uridine in tRNA = a pseudouridine in tRNA</text>
        <dbReference type="Rhea" id="RHEA:54572"/>
        <dbReference type="Rhea" id="RHEA-COMP:13339"/>
        <dbReference type="Rhea" id="RHEA-COMP:13934"/>
        <dbReference type="ChEBI" id="CHEBI:65314"/>
        <dbReference type="ChEBI" id="CHEBI:65315"/>
    </reaction>
</comment>
<feature type="non-terminal residue" evidence="5">
    <location>
        <position position="171"/>
    </location>
</feature>
<dbReference type="InterPro" id="IPR020094">
    <property type="entry name" value="TruA/RsuA/RluB/E/F_N"/>
</dbReference>
<dbReference type="GO" id="GO:0003723">
    <property type="term" value="F:RNA binding"/>
    <property type="evidence" value="ECO:0007669"/>
    <property type="project" value="InterPro"/>
</dbReference>
<dbReference type="SUPFAM" id="SSF55120">
    <property type="entry name" value="Pseudouridine synthase"/>
    <property type="match status" value="1"/>
</dbReference>
<comment type="similarity">
    <text evidence="1">Belongs to the tRNA pseudouridine synthase TruA family.</text>
</comment>
<dbReference type="EMBL" id="GDID01000024">
    <property type="protein sequence ID" value="JAP96582.1"/>
    <property type="molecule type" value="Transcribed_RNA"/>
</dbReference>
<dbReference type="InterPro" id="IPR020103">
    <property type="entry name" value="PsdUridine_synth_cat_dom_sf"/>
</dbReference>
<dbReference type="GO" id="GO:0031119">
    <property type="term" value="P:tRNA pseudouridine synthesis"/>
    <property type="evidence" value="ECO:0007669"/>
    <property type="project" value="TreeGrafter"/>
</dbReference>